<dbReference type="PANTHER" id="PTHR23159">
    <property type="entry name" value="CENTROSOMAL PROTEIN 2"/>
    <property type="match status" value="1"/>
</dbReference>
<evidence type="ECO:0000256" key="1">
    <source>
        <dbReference type="SAM" id="Coils"/>
    </source>
</evidence>
<evidence type="ECO:0000256" key="2">
    <source>
        <dbReference type="SAM" id="MobiDB-lite"/>
    </source>
</evidence>
<dbReference type="EMBL" id="FJUW01000006">
    <property type="protein sequence ID" value="CZS92763.1"/>
    <property type="molecule type" value="Genomic_DNA"/>
</dbReference>
<accession>A0A1E1K3X8</accession>
<dbReference type="STRING" id="914237.A0A1E1K3X8"/>
<feature type="coiled-coil region" evidence="1">
    <location>
        <begin position="168"/>
        <end position="233"/>
    </location>
</feature>
<name>A0A1E1K3X8_9HELO</name>
<reference evidence="4" key="1">
    <citation type="submission" date="2016-03" db="EMBL/GenBank/DDBJ databases">
        <authorList>
            <person name="Ploux O."/>
        </authorList>
    </citation>
    <scope>NUCLEOTIDE SEQUENCE [LARGE SCALE GENOMIC DNA]</scope>
    <source>
        <strain evidence="4">UK7</strain>
    </source>
</reference>
<dbReference type="Proteomes" id="UP000178129">
    <property type="component" value="Unassembled WGS sequence"/>
</dbReference>
<feature type="region of interest" description="Disordered" evidence="2">
    <location>
        <begin position="787"/>
        <end position="822"/>
    </location>
</feature>
<evidence type="ECO:0000313" key="4">
    <source>
        <dbReference type="Proteomes" id="UP000178129"/>
    </source>
</evidence>
<dbReference type="InParanoid" id="A0A1E1K3X8"/>
<keyword evidence="4" id="KW-1185">Reference proteome</keyword>
<gene>
    <name evidence="3" type="ORF">RCO7_10210</name>
</gene>
<sequence>MANLDNDNTMVVDDDRPLSIRRTRRSSAGLSQNSRNSSPYPPSQNAALHPHGMATPPETPKRNKKKVRFSDPGPAITSDYASSGLTPFIRRTSLATPKSKRRQSTPGRLWNRAGFDVEPASGTLQFAPLRQVLDGRVKRRIKRNGLSEEINVIDFDKRMEARGRKSEVERLRGELELKDKEVQSMRDELDIASQIEGESGHSLPTNTALASKVQELESQIRHLKEELGRRESDNADTIEDTHNWTLAARDPYDFEDGDDDEMMITNYDDGFHDMTANDELMTTPTRLNTSFPSPPSTMPNTPCKSVYSLNAGIQASLPVPDPENEELRDQLQVLQAEIAKLAKVVALNEDNATRLSEKLSEFIPVDEPHDTSTLDAALDTVLTQLVLTQSQALENSTAFSALASEISALGFSGTSPDATLANIAKQFRQARLDLEYLAPGEIAEGFENEKLLGLLVGRMRVLLEKAKQGDQSVDQYHEQELLLRQQLNDRVSVMDALKTDLSSASTLVGSLREEVREKETDSERLRSALEGYRSEVSSLETLISRIEEEGRETEQGLRSEMEELQARLNNEVAQHDVTKAINEGNEILLPELEKRLSAALEAAADVQAQLSALTATHSAMLAERDAALAQILKLSHAASTDVQDRESVIAELRSGILSREQTHGSALALRDARVAELRSEVERVNEALKSAHSTILHLRNENKEVKERAERGRFVVRDMLRQMGRAEEMGRGFADLEDVVNGVEERRASVAGVVSMPSAGDGGVVRKGAGDGGVVRKGGMFDAGLARRSSAGKSGRKRRRRYDSGLGFLEEGEEDETTEVEM</sequence>
<feature type="region of interest" description="Disordered" evidence="2">
    <location>
        <begin position="1"/>
        <end position="83"/>
    </location>
</feature>
<proteinExistence type="predicted"/>
<keyword evidence="1" id="KW-0175">Coiled coil</keyword>
<dbReference type="PANTHER" id="PTHR23159:SF31">
    <property type="entry name" value="CENTROSOME-ASSOCIATED PROTEIN CEP250 ISOFORM X1"/>
    <property type="match status" value="1"/>
</dbReference>
<feature type="coiled-coil region" evidence="1">
    <location>
        <begin position="508"/>
        <end position="609"/>
    </location>
</feature>
<organism evidence="3 4">
    <name type="scientific">Rhynchosporium graminicola</name>
    <dbReference type="NCBI Taxonomy" id="2792576"/>
    <lineage>
        <taxon>Eukaryota</taxon>
        <taxon>Fungi</taxon>
        <taxon>Dikarya</taxon>
        <taxon>Ascomycota</taxon>
        <taxon>Pezizomycotina</taxon>
        <taxon>Leotiomycetes</taxon>
        <taxon>Helotiales</taxon>
        <taxon>Ploettnerulaceae</taxon>
        <taxon>Rhynchosporium</taxon>
    </lineage>
</organism>
<feature type="coiled-coil region" evidence="1">
    <location>
        <begin position="674"/>
        <end position="708"/>
    </location>
</feature>
<feature type="compositionally biased region" description="Acidic residues" evidence="2">
    <location>
        <begin position="810"/>
        <end position="822"/>
    </location>
</feature>
<dbReference type="AlphaFoldDB" id="A0A1E1K3X8"/>
<comment type="caution">
    <text evidence="3">The sequence shown here is derived from an EMBL/GenBank/DDBJ whole genome shotgun (WGS) entry which is preliminary data.</text>
</comment>
<protein>
    <submittedName>
        <fullName evidence="3">Related to USO1 Intracellular protein transport protein</fullName>
    </submittedName>
</protein>
<evidence type="ECO:0000313" key="3">
    <source>
        <dbReference type="EMBL" id="CZS92763.1"/>
    </source>
</evidence>
<feature type="compositionally biased region" description="Polar residues" evidence="2">
    <location>
        <begin position="26"/>
        <end position="46"/>
    </location>
</feature>